<accession>A0A9X2KJB6</accession>
<feature type="region of interest" description="Disordered" evidence="1">
    <location>
        <begin position="60"/>
        <end position="82"/>
    </location>
</feature>
<proteinExistence type="predicted"/>
<dbReference type="AlphaFoldDB" id="A0A9X2KJB6"/>
<gene>
    <name evidence="2" type="ORF">M9978_02535</name>
</gene>
<evidence type="ECO:0000313" key="3">
    <source>
        <dbReference type="Proteomes" id="UP001139451"/>
    </source>
</evidence>
<dbReference type="Proteomes" id="UP001139451">
    <property type="component" value="Unassembled WGS sequence"/>
</dbReference>
<sequence>MAVDRFWTATERAEENFTGVGDVTWFRRRMLRLGHEASIIRDRVETIHPDLVGQFDRLEKRRAGGSHRQRANALQSHPGERP</sequence>
<evidence type="ECO:0000256" key="1">
    <source>
        <dbReference type="SAM" id="MobiDB-lite"/>
    </source>
</evidence>
<protein>
    <submittedName>
        <fullName evidence="2">Uncharacterized protein</fullName>
    </submittedName>
</protein>
<dbReference type="RefSeq" id="WP_254291273.1">
    <property type="nucleotide sequence ID" value="NZ_JAMLDX010000001.1"/>
</dbReference>
<comment type="caution">
    <text evidence="2">The sequence shown here is derived from an EMBL/GenBank/DDBJ whole genome shotgun (WGS) entry which is preliminary data.</text>
</comment>
<dbReference type="EMBL" id="JAMLDX010000001">
    <property type="protein sequence ID" value="MCP3729294.1"/>
    <property type="molecule type" value="Genomic_DNA"/>
</dbReference>
<keyword evidence="3" id="KW-1185">Reference proteome</keyword>
<organism evidence="2 3">
    <name type="scientific">Sphingomonas tagetis</name>
    <dbReference type="NCBI Taxonomy" id="2949092"/>
    <lineage>
        <taxon>Bacteria</taxon>
        <taxon>Pseudomonadati</taxon>
        <taxon>Pseudomonadota</taxon>
        <taxon>Alphaproteobacteria</taxon>
        <taxon>Sphingomonadales</taxon>
        <taxon>Sphingomonadaceae</taxon>
        <taxon>Sphingomonas</taxon>
    </lineage>
</organism>
<name>A0A9X2KJB6_9SPHN</name>
<reference evidence="2" key="1">
    <citation type="submission" date="2022-05" db="EMBL/GenBank/DDBJ databases">
        <title>Sphingomonas sp. strain MG17 Genome sequencing and assembly.</title>
        <authorList>
            <person name="Kim I."/>
        </authorList>
    </citation>
    <scope>NUCLEOTIDE SEQUENCE</scope>
    <source>
        <strain evidence="2">MG17</strain>
    </source>
</reference>
<evidence type="ECO:0000313" key="2">
    <source>
        <dbReference type="EMBL" id="MCP3729294.1"/>
    </source>
</evidence>